<name>A0AA88IF62_ARTSF</name>
<comment type="caution">
    <text evidence="1">The sequence shown here is derived from an EMBL/GenBank/DDBJ whole genome shotgun (WGS) entry which is preliminary data.</text>
</comment>
<evidence type="ECO:0008006" key="3">
    <source>
        <dbReference type="Google" id="ProtNLM"/>
    </source>
</evidence>
<organism evidence="1 2">
    <name type="scientific">Artemia franciscana</name>
    <name type="common">Brine shrimp</name>
    <name type="synonym">Artemia sanfranciscana</name>
    <dbReference type="NCBI Taxonomy" id="6661"/>
    <lineage>
        <taxon>Eukaryota</taxon>
        <taxon>Metazoa</taxon>
        <taxon>Ecdysozoa</taxon>
        <taxon>Arthropoda</taxon>
        <taxon>Crustacea</taxon>
        <taxon>Branchiopoda</taxon>
        <taxon>Anostraca</taxon>
        <taxon>Artemiidae</taxon>
        <taxon>Artemia</taxon>
    </lineage>
</organism>
<reference evidence="1" key="1">
    <citation type="submission" date="2023-07" db="EMBL/GenBank/DDBJ databases">
        <title>Chromosome-level genome assembly of Artemia franciscana.</title>
        <authorList>
            <person name="Jo E."/>
        </authorList>
    </citation>
    <scope>NUCLEOTIDE SEQUENCE</scope>
    <source>
        <tissue evidence="1">Whole body</tissue>
    </source>
</reference>
<evidence type="ECO:0000313" key="1">
    <source>
        <dbReference type="EMBL" id="KAK2720712.1"/>
    </source>
</evidence>
<protein>
    <recommendedName>
        <fullName evidence="3">Reverse transcriptase domain-containing protein</fullName>
    </recommendedName>
</protein>
<proteinExistence type="predicted"/>
<gene>
    <name evidence="1" type="ORF">QYM36_004561</name>
</gene>
<accession>A0AA88IF62</accession>
<sequence>MLRSDFWLPFIMQQYKRYNLPLISIFIDYVAAFNSVEWETLCKILLEDGMLQEFVDILEAYYQGCASASRVRVYVEDSSLFDVEWGQPSK</sequence>
<evidence type="ECO:0000313" key="2">
    <source>
        <dbReference type="Proteomes" id="UP001187531"/>
    </source>
</evidence>
<dbReference type="EMBL" id="JAVRJZ010000007">
    <property type="protein sequence ID" value="KAK2720712.1"/>
    <property type="molecule type" value="Genomic_DNA"/>
</dbReference>
<dbReference type="AlphaFoldDB" id="A0AA88IF62"/>
<keyword evidence="2" id="KW-1185">Reference proteome</keyword>
<dbReference type="Proteomes" id="UP001187531">
    <property type="component" value="Unassembled WGS sequence"/>
</dbReference>